<keyword evidence="2" id="KW-1185">Reference proteome</keyword>
<organism evidence="1 2">
    <name type="scientific">Blattamonas nauphoetae</name>
    <dbReference type="NCBI Taxonomy" id="2049346"/>
    <lineage>
        <taxon>Eukaryota</taxon>
        <taxon>Metamonada</taxon>
        <taxon>Preaxostyla</taxon>
        <taxon>Oxymonadida</taxon>
        <taxon>Blattamonas</taxon>
    </lineage>
</organism>
<evidence type="ECO:0000313" key="1">
    <source>
        <dbReference type="EMBL" id="KAK2954823.1"/>
    </source>
</evidence>
<reference evidence="1 2" key="1">
    <citation type="journal article" date="2022" name="bioRxiv">
        <title>Genomics of Preaxostyla Flagellates Illuminates Evolutionary Transitions and the Path Towards Mitochondrial Loss.</title>
        <authorList>
            <person name="Novak L.V.F."/>
            <person name="Treitli S.C."/>
            <person name="Pyrih J."/>
            <person name="Halakuc P."/>
            <person name="Pipaliya S.V."/>
            <person name="Vacek V."/>
            <person name="Brzon O."/>
            <person name="Soukal P."/>
            <person name="Eme L."/>
            <person name="Dacks J.B."/>
            <person name="Karnkowska A."/>
            <person name="Elias M."/>
            <person name="Hampl V."/>
        </authorList>
    </citation>
    <scope>NUCLEOTIDE SEQUENCE [LARGE SCALE GENOMIC DNA]</scope>
    <source>
        <strain evidence="1">NAU3</strain>
        <tissue evidence="1">Gut</tissue>
    </source>
</reference>
<dbReference type="Proteomes" id="UP001281761">
    <property type="component" value="Unassembled WGS sequence"/>
</dbReference>
<protein>
    <submittedName>
        <fullName evidence="1">Uncharacterized protein</fullName>
    </submittedName>
</protein>
<evidence type="ECO:0000313" key="2">
    <source>
        <dbReference type="Proteomes" id="UP001281761"/>
    </source>
</evidence>
<sequence>MLTRGCVLAVLPANDLSSLPKQTTLLFPERRHEIQCPSPSRPFNANFFTTLRPSSNSINILFLSSPHAFRTSLLSLSRHTTRPLPTRPPTTPFLPSRLRLSPQLPTSSYQLVLSSSSHRIAGTTKGSNCRVHIFP</sequence>
<gene>
    <name evidence="1" type="ORF">BLNAU_10153</name>
</gene>
<dbReference type="EMBL" id="JARBJD010000073">
    <property type="protein sequence ID" value="KAK2954823.1"/>
    <property type="molecule type" value="Genomic_DNA"/>
</dbReference>
<proteinExistence type="predicted"/>
<accession>A0ABQ9XTL3</accession>
<comment type="caution">
    <text evidence="1">The sequence shown here is derived from an EMBL/GenBank/DDBJ whole genome shotgun (WGS) entry which is preliminary data.</text>
</comment>
<name>A0ABQ9XTL3_9EUKA</name>